<organism evidence="1 2">
    <name type="scientific">Clostridium lapidicellarium</name>
    <dbReference type="NCBI Taxonomy" id="3240931"/>
    <lineage>
        <taxon>Bacteria</taxon>
        <taxon>Bacillati</taxon>
        <taxon>Bacillota</taxon>
        <taxon>Clostridia</taxon>
        <taxon>Eubacteriales</taxon>
        <taxon>Clostridiaceae</taxon>
        <taxon>Clostridium</taxon>
    </lineage>
</organism>
<evidence type="ECO:0000313" key="2">
    <source>
        <dbReference type="Proteomes" id="UP001565220"/>
    </source>
</evidence>
<name>A0ABV4DVJ3_9CLOT</name>
<protein>
    <submittedName>
        <fullName evidence="1">MBL fold metallo-hydrolase</fullName>
    </submittedName>
</protein>
<accession>A0ABV4DVJ3</accession>
<reference evidence="1 2" key="1">
    <citation type="submission" date="2024-08" db="EMBL/GenBank/DDBJ databases">
        <title>Clostridium lapicellarii sp. nov., and Clostridium renhuaiense sp. nov., two species isolated from the mud in a fermentation cellar used for producing sauce-flavour Chinese liquors.</title>
        <authorList>
            <person name="Yang F."/>
            <person name="Wang H."/>
            <person name="Chen L.Q."/>
            <person name="Zhou N."/>
            <person name="Lu J.J."/>
            <person name="Pu X.X."/>
            <person name="Wan B."/>
            <person name="Wang L."/>
            <person name="Liu S.J."/>
        </authorList>
    </citation>
    <scope>NUCLEOTIDE SEQUENCE [LARGE SCALE GENOMIC DNA]</scope>
    <source>
        <strain evidence="1 2">MT-113</strain>
    </source>
</reference>
<dbReference type="Pfam" id="PF13483">
    <property type="entry name" value="Lactamase_B_3"/>
    <property type="match status" value="1"/>
</dbReference>
<dbReference type="PANTHER" id="PTHR42967:SF1">
    <property type="entry name" value="MBL FOLD METALLO-HYDROLASE"/>
    <property type="match status" value="1"/>
</dbReference>
<sequence>MKIKWLGHSSFLLQDSMGRTLLTDPFDGTVGYKVFQDKVDSITISHNHFDHNYTKNVKYSHIIDKPGFFNPDGISIVGIPSYHDKVKGAKRGKNIIFVIEMDNYRICHLGDIGYVLSKDEIDKLGKIDVLMIPVGGNFTIDGKEAAILAKSINSHIIIPMHYKTSLLTFELDGLEKFLKYVKNAERVKSNTLVVENNLEKYNLVKILDFK</sequence>
<comment type="caution">
    <text evidence="1">The sequence shown here is derived from an EMBL/GenBank/DDBJ whole genome shotgun (WGS) entry which is preliminary data.</text>
</comment>
<evidence type="ECO:0000313" key="1">
    <source>
        <dbReference type="EMBL" id="MEY8762692.1"/>
    </source>
</evidence>
<dbReference type="Proteomes" id="UP001565220">
    <property type="component" value="Unassembled WGS sequence"/>
</dbReference>
<dbReference type="InterPro" id="IPR036866">
    <property type="entry name" value="RibonucZ/Hydroxyglut_hydro"/>
</dbReference>
<proteinExistence type="predicted"/>
<dbReference type="PANTHER" id="PTHR42967">
    <property type="entry name" value="METAL DEPENDENT HYDROLASE"/>
    <property type="match status" value="1"/>
</dbReference>
<dbReference type="RefSeq" id="WP_369868485.1">
    <property type="nucleotide sequence ID" value="NZ_JBGFFE010000002.1"/>
</dbReference>
<dbReference type="SUPFAM" id="SSF56281">
    <property type="entry name" value="Metallo-hydrolase/oxidoreductase"/>
    <property type="match status" value="1"/>
</dbReference>
<gene>
    <name evidence="1" type="ORF">AB8S09_03390</name>
</gene>
<dbReference type="EMBL" id="JBGFFE010000002">
    <property type="protein sequence ID" value="MEY8762692.1"/>
    <property type="molecule type" value="Genomic_DNA"/>
</dbReference>
<keyword evidence="2" id="KW-1185">Reference proteome</keyword>
<dbReference type="Gene3D" id="3.60.15.10">
    <property type="entry name" value="Ribonuclease Z/Hydroxyacylglutathione hydrolase-like"/>
    <property type="match status" value="1"/>
</dbReference>